<keyword evidence="1" id="KW-0472">Membrane</keyword>
<gene>
    <name evidence="2" type="ordered locus">Tcur_2058</name>
</gene>
<feature type="transmembrane region" description="Helical" evidence="1">
    <location>
        <begin position="15"/>
        <end position="35"/>
    </location>
</feature>
<organism evidence="2 3">
    <name type="scientific">Thermomonospora curvata (strain ATCC 19995 / DSM 43183 / JCM 3096 / KCTC 9072 / NBRC 15933 / NCIMB 10081 / Henssen B9)</name>
    <dbReference type="NCBI Taxonomy" id="471852"/>
    <lineage>
        <taxon>Bacteria</taxon>
        <taxon>Bacillati</taxon>
        <taxon>Actinomycetota</taxon>
        <taxon>Actinomycetes</taxon>
        <taxon>Streptosporangiales</taxon>
        <taxon>Thermomonosporaceae</taxon>
        <taxon>Thermomonospora</taxon>
    </lineage>
</organism>
<evidence type="ECO:0000313" key="2">
    <source>
        <dbReference type="EMBL" id="ACY97625.1"/>
    </source>
</evidence>
<protein>
    <recommendedName>
        <fullName evidence="4">DUF1275 domain-containing protein</fullName>
    </recommendedName>
</protein>
<dbReference type="RefSeq" id="WP_012852409.1">
    <property type="nucleotide sequence ID" value="NC_013510.1"/>
</dbReference>
<feature type="transmembrane region" description="Helical" evidence="1">
    <location>
        <begin position="176"/>
        <end position="195"/>
    </location>
</feature>
<feature type="transmembrane region" description="Helical" evidence="1">
    <location>
        <begin position="125"/>
        <end position="142"/>
    </location>
</feature>
<dbReference type="PANTHER" id="PTHR37488:SF2">
    <property type="entry name" value="DUF1275 DOMAIN-CONTAINING PROTEIN"/>
    <property type="match status" value="1"/>
</dbReference>
<dbReference type="Proteomes" id="UP000001918">
    <property type="component" value="Chromosome"/>
</dbReference>
<feature type="transmembrane region" description="Helical" evidence="1">
    <location>
        <begin position="95"/>
        <end position="113"/>
    </location>
</feature>
<feature type="transmembrane region" description="Helical" evidence="1">
    <location>
        <begin position="201"/>
        <end position="221"/>
    </location>
</feature>
<dbReference type="eggNOG" id="COG3619">
    <property type="taxonomic scope" value="Bacteria"/>
</dbReference>
<dbReference type="KEGG" id="tcu:Tcur_2058"/>
<keyword evidence="1" id="KW-1133">Transmembrane helix</keyword>
<evidence type="ECO:0000256" key="1">
    <source>
        <dbReference type="SAM" id="Phobius"/>
    </source>
</evidence>
<keyword evidence="1" id="KW-0812">Transmembrane</keyword>
<dbReference type="STRING" id="471852.Tcur_2058"/>
<dbReference type="Pfam" id="PF06912">
    <property type="entry name" value="DUF1275"/>
    <property type="match status" value="1"/>
</dbReference>
<accession>D1AEQ0</accession>
<evidence type="ECO:0008006" key="4">
    <source>
        <dbReference type="Google" id="ProtNLM"/>
    </source>
</evidence>
<dbReference type="EMBL" id="CP001738">
    <property type="protein sequence ID" value="ACY97625.1"/>
    <property type="molecule type" value="Genomic_DNA"/>
</dbReference>
<name>D1AEQ0_THECD</name>
<feature type="transmembrane region" description="Helical" evidence="1">
    <location>
        <begin position="40"/>
        <end position="60"/>
    </location>
</feature>
<feature type="transmembrane region" description="Helical" evidence="1">
    <location>
        <begin position="66"/>
        <end position="83"/>
    </location>
</feature>
<dbReference type="InterPro" id="IPR010699">
    <property type="entry name" value="DUF1275"/>
</dbReference>
<evidence type="ECO:0000313" key="3">
    <source>
        <dbReference type="Proteomes" id="UP000001918"/>
    </source>
</evidence>
<keyword evidence="3" id="KW-1185">Reference proteome</keyword>
<proteinExistence type="predicted"/>
<dbReference type="AlphaFoldDB" id="D1AEQ0"/>
<sequence>MGAATGASGRVEGPWPHLLVALTFITGMIDAVSFLELGRVFVAAMTGNVLILGLGLAGYGEMLPPGLALISFAAGAACGGRLLRARFEQRRHRLLPAGTAVQTVLIAMAAVLSSRHGFSESWVRWPNIALLAFALGWEYAIVRVLKVPHLNTTVVTTTLTSLVAEPAAPPAQRHRLLSIAALLSGALTAGALRPVLSPAGLLWLAVLILLLGCTVVGHLAAERIEARHRR</sequence>
<reference evidence="2 3" key="1">
    <citation type="journal article" date="2011" name="Stand. Genomic Sci.">
        <title>Complete genome sequence of Thermomonospora curvata type strain (B9).</title>
        <authorList>
            <person name="Chertkov O."/>
            <person name="Sikorski J."/>
            <person name="Nolan M."/>
            <person name="Lapidus A."/>
            <person name="Lucas S."/>
            <person name="Del Rio T.G."/>
            <person name="Tice H."/>
            <person name="Cheng J.F."/>
            <person name="Goodwin L."/>
            <person name="Pitluck S."/>
            <person name="Liolios K."/>
            <person name="Ivanova N."/>
            <person name="Mavromatis K."/>
            <person name="Mikhailova N."/>
            <person name="Ovchinnikova G."/>
            <person name="Pati A."/>
            <person name="Chen A."/>
            <person name="Palaniappan K."/>
            <person name="Djao O.D."/>
            <person name="Land M."/>
            <person name="Hauser L."/>
            <person name="Chang Y.J."/>
            <person name="Jeffries C.D."/>
            <person name="Brettin T."/>
            <person name="Han C."/>
            <person name="Detter J.C."/>
            <person name="Rohde M."/>
            <person name="Goker M."/>
            <person name="Woyke T."/>
            <person name="Bristow J."/>
            <person name="Eisen J.A."/>
            <person name="Markowitz V."/>
            <person name="Hugenholtz P."/>
            <person name="Klenk H.P."/>
            <person name="Kyrpides N.C."/>
        </authorList>
    </citation>
    <scope>NUCLEOTIDE SEQUENCE [LARGE SCALE GENOMIC DNA]</scope>
    <source>
        <strain evidence="3">ATCC 19995 / DSM 43183 / JCM 3096 / KCTC 9072 / NBRC 15933 / NCIMB 10081 / Henssen B9</strain>
    </source>
</reference>
<dbReference type="HOGENOM" id="CLU_061825_2_0_11"/>
<dbReference type="PANTHER" id="PTHR37488">
    <property type="entry name" value="DUF1275 DOMAIN-CONTAINING PROTEIN"/>
    <property type="match status" value="1"/>
</dbReference>
<dbReference type="OrthoDB" id="4272751at2"/>